<feature type="domain" description="Transposase IS116/IS110/IS902 C-terminal" evidence="3">
    <location>
        <begin position="223"/>
        <end position="303"/>
    </location>
</feature>
<evidence type="ECO:0000259" key="2">
    <source>
        <dbReference type="Pfam" id="PF01548"/>
    </source>
</evidence>
<keyword evidence="1" id="KW-0175">Coiled coil</keyword>
<protein>
    <submittedName>
        <fullName evidence="4">IS110 family transposase</fullName>
    </submittedName>
</protein>
<dbReference type="Pfam" id="PF01548">
    <property type="entry name" value="DEDD_Tnp_IS110"/>
    <property type="match status" value="1"/>
</dbReference>
<dbReference type="Pfam" id="PF02371">
    <property type="entry name" value="Transposase_20"/>
    <property type="match status" value="1"/>
</dbReference>
<dbReference type="EMBL" id="CP132508">
    <property type="protein sequence ID" value="WPD18412.1"/>
    <property type="molecule type" value="Genomic_DNA"/>
</dbReference>
<evidence type="ECO:0000313" key="6">
    <source>
        <dbReference type="Proteomes" id="UP001304683"/>
    </source>
</evidence>
<accession>A0ABZ0QMC3</accession>
<dbReference type="RefSeq" id="WP_318750250.1">
    <property type="nucleotide sequence ID" value="NZ_CP132508.1"/>
</dbReference>
<proteinExistence type="predicted"/>
<dbReference type="InterPro" id="IPR003346">
    <property type="entry name" value="Transposase_20"/>
</dbReference>
<feature type="coiled-coil region" evidence="1">
    <location>
        <begin position="188"/>
        <end position="215"/>
    </location>
</feature>
<evidence type="ECO:0000256" key="1">
    <source>
        <dbReference type="SAM" id="Coils"/>
    </source>
</evidence>
<evidence type="ECO:0000313" key="5">
    <source>
        <dbReference type="EMBL" id="WPD18412.1"/>
    </source>
</evidence>
<keyword evidence="6" id="KW-1185">Reference proteome</keyword>
<feature type="domain" description="Transposase IS110-like N-terminal" evidence="2">
    <location>
        <begin position="8"/>
        <end position="154"/>
    </location>
</feature>
<name>A0ABZ0QMC3_9FIRM</name>
<dbReference type="NCBIfam" id="NF033542">
    <property type="entry name" value="transpos_IS110"/>
    <property type="match status" value="1"/>
</dbReference>
<dbReference type="EMBL" id="CP132508">
    <property type="protein sequence ID" value="WPD18409.1"/>
    <property type="molecule type" value="Genomic_DNA"/>
</dbReference>
<evidence type="ECO:0000313" key="4">
    <source>
        <dbReference type="EMBL" id="WPD18409.1"/>
    </source>
</evidence>
<dbReference type="PANTHER" id="PTHR33055:SF3">
    <property type="entry name" value="PUTATIVE TRANSPOSASE FOR IS117-RELATED"/>
    <property type="match status" value="1"/>
</dbReference>
<evidence type="ECO:0000259" key="3">
    <source>
        <dbReference type="Pfam" id="PF02371"/>
    </source>
</evidence>
<dbReference type="InterPro" id="IPR002525">
    <property type="entry name" value="Transp_IS110-like_N"/>
</dbReference>
<dbReference type="InterPro" id="IPR047650">
    <property type="entry name" value="Transpos_IS110"/>
</dbReference>
<dbReference type="PANTHER" id="PTHR33055">
    <property type="entry name" value="TRANSPOSASE FOR INSERTION SEQUENCE ELEMENT IS1111A"/>
    <property type="match status" value="1"/>
</dbReference>
<organism evidence="4 6">
    <name type="scientific">Thermaerobacter composti</name>
    <dbReference type="NCBI Taxonomy" id="554949"/>
    <lineage>
        <taxon>Bacteria</taxon>
        <taxon>Bacillati</taxon>
        <taxon>Bacillota</taxon>
        <taxon>Clostridia</taxon>
        <taxon>Eubacteriales</taxon>
        <taxon>Clostridiales Family XVII. Incertae Sedis</taxon>
        <taxon>Thermaerobacter</taxon>
    </lineage>
</organism>
<reference evidence="4 6" key="1">
    <citation type="submission" date="2023-08" db="EMBL/GenBank/DDBJ databases">
        <title>Genome sequence of Thermaerobacter compostii strain Ins1, a spore-forming filamentous bacterium isolated from a deep geothermal reservoir.</title>
        <authorList>
            <person name="Bregnard D."/>
            <person name="Gonzalez D."/>
            <person name="Junier P."/>
        </authorList>
    </citation>
    <scope>NUCLEOTIDE SEQUENCE [LARGE SCALE GENOMIC DNA]</scope>
    <source>
        <strain evidence="4 6">Ins1</strain>
    </source>
</reference>
<dbReference type="Proteomes" id="UP001304683">
    <property type="component" value="Chromosome"/>
</dbReference>
<gene>
    <name evidence="4" type="ORF">Q5761_08515</name>
    <name evidence="5" type="ORF">Q5761_08535</name>
</gene>
<sequence>MKDITKFVGLDVHKDTIAVGVADRDGGRGRYWGTIPHRPEAVRKLMEQLGPKEQLLVCYEAGPTGYGLQRLLVSLGIACIVVAPGLTPTRPADRVKTDRRDAVRLAELLRAGELTPVWVPHEEDEALRDLVRAREDAKQDLLRARHRLSKFLLRHGIRPPEGVRRWSRRYREWLEGLQLGHPVLQRVLREYVYTIDEIEERLKRLEAEIHEQATASVYAPVIQALQALRGVGEVVAVTAVAEVGSFLRFARARQLMAYAGLVPSEYSSGARRRRGAITKTGNAHLRRVLVEAAWSYRHPPALKAKIRARYEGQPPEVQRIAWKAQERLCRRYRRMVARGKPHAVAVTAVARELLGFIWAIACWVERQRLQEQAVA</sequence>